<dbReference type="Proteomes" id="UP000279601">
    <property type="component" value="Segment"/>
</dbReference>
<reference evidence="2" key="1">
    <citation type="submission" date="2016-09" db="EMBL/GenBank/DDBJ databases">
        <authorList>
            <person name="Kajsik M."/>
        </authorList>
    </citation>
    <scope>NUCLEOTIDE SEQUENCE [LARGE SCALE GENOMIC DNA]</scope>
</reference>
<protein>
    <recommendedName>
        <fullName evidence="3">Phage protein</fullName>
    </recommendedName>
</protein>
<sequence length="63" mass="7421">MKQYATGNELLTFPELKRYVLINNFSGEEHIVTEQHLKDAFGKDYDKISSNRHPAWTVSEFFE</sequence>
<dbReference type="EMBL" id="LT614807">
    <property type="protein sequence ID" value="SCN45739.1"/>
    <property type="molecule type" value="Genomic_DNA"/>
</dbReference>
<proteinExistence type="predicted"/>
<dbReference type="KEGG" id="vg:65109193"/>
<organism evidence="1 2">
    <name type="scientific">Cronobacter phage Pet-CM3-4</name>
    <dbReference type="NCBI Taxonomy" id="1892569"/>
    <lineage>
        <taxon>Viruses</taxon>
        <taxon>Duplodnaviria</taxon>
        <taxon>Heunggongvirae</taxon>
        <taxon>Uroviricota</taxon>
        <taxon>Caudoviricetes</taxon>
        <taxon>Pantevenvirales</taxon>
        <taxon>Straboviridae</taxon>
        <taxon>Tevenvirinae</taxon>
        <taxon>Karamvirus</taxon>
        <taxon>Karamvirus petcm34</taxon>
    </lineage>
</organism>
<name>A0A1D3RKE0_9CAUD</name>
<dbReference type="RefSeq" id="YP_010091661.1">
    <property type="nucleotide sequence ID" value="NC_055726.1"/>
</dbReference>
<keyword evidence="2" id="KW-1185">Reference proteome</keyword>
<dbReference type="GeneID" id="65109193"/>
<dbReference type="Pfam" id="PF17470">
    <property type="entry name" value="Gp45_2"/>
    <property type="match status" value="1"/>
</dbReference>
<evidence type="ECO:0000313" key="2">
    <source>
        <dbReference type="Proteomes" id="UP000279601"/>
    </source>
</evidence>
<dbReference type="InterPro" id="IPR035342">
    <property type="entry name" value="Gp45.2"/>
</dbReference>
<accession>A0A1D3RKE0</accession>
<evidence type="ECO:0000313" key="1">
    <source>
        <dbReference type="EMBL" id="SCN45739.1"/>
    </source>
</evidence>
<evidence type="ECO:0008006" key="3">
    <source>
        <dbReference type="Google" id="ProtNLM"/>
    </source>
</evidence>